<feature type="region of interest" description="Disordered" evidence="1">
    <location>
        <begin position="1"/>
        <end position="69"/>
    </location>
</feature>
<organism evidence="2 3">
    <name type="scientific">Plectus sambesii</name>
    <dbReference type="NCBI Taxonomy" id="2011161"/>
    <lineage>
        <taxon>Eukaryota</taxon>
        <taxon>Metazoa</taxon>
        <taxon>Ecdysozoa</taxon>
        <taxon>Nematoda</taxon>
        <taxon>Chromadorea</taxon>
        <taxon>Plectida</taxon>
        <taxon>Plectina</taxon>
        <taxon>Plectoidea</taxon>
        <taxon>Plectidae</taxon>
        <taxon>Plectus</taxon>
    </lineage>
</organism>
<accession>A0A914VUX7</accession>
<proteinExistence type="predicted"/>
<feature type="compositionally biased region" description="Basic and acidic residues" evidence="1">
    <location>
        <begin position="1"/>
        <end position="24"/>
    </location>
</feature>
<sequence length="108" mass="12735">MTQKSEDARRRRRPTDRPTKDRACRWAFKNDPSNTTGSSPPPESLERRRTAVEHKYHDDDSPARSNCRNCGLRRRPRVAASRRLSILLWCQYRDRLSTTREGGRLARR</sequence>
<dbReference type="AlphaFoldDB" id="A0A914VUX7"/>
<dbReference type="Proteomes" id="UP000887566">
    <property type="component" value="Unplaced"/>
</dbReference>
<keyword evidence="2" id="KW-1185">Reference proteome</keyword>
<dbReference type="WBParaSite" id="PSAMB.scaffold244size65234.g3774.t1">
    <property type="protein sequence ID" value="PSAMB.scaffold244size65234.g3774.t1"/>
    <property type="gene ID" value="PSAMB.scaffold244size65234.g3774"/>
</dbReference>
<protein>
    <submittedName>
        <fullName evidence="3">Uncharacterized protein</fullName>
    </submittedName>
</protein>
<evidence type="ECO:0000256" key="1">
    <source>
        <dbReference type="SAM" id="MobiDB-lite"/>
    </source>
</evidence>
<reference evidence="3" key="1">
    <citation type="submission" date="2022-11" db="UniProtKB">
        <authorList>
            <consortium name="WormBaseParasite"/>
        </authorList>
    </citation>
    <scope>IDENTIFICATION</scope>
</reference>
<evidence type="ECO:0000313" key="3">
    <source>
        <dbReference type="WBParaSite" id="PSAMB.scaffold244size65234.g3774.t1"/>
    </source>
</evidence>
<name>A0A914VUX7_9BILA</name>
<evidence type="ECO:0000313" key="2">
    <source>
        <dbReference type="Proteomes" id="UP000887566"/>
    </source>
</evidence>
<feature type="compositionally biased region" description="Basic and acidic residues" evidence="1">
    <location>
        <begin position="44"/>
        <end position="62"/>
    </location>
</feature>